<evidence type="ECO:0000313" key="6">
    <source>
        <dbReference type="Proteomes" id="UP000016933"/>
    </source>
</evidence>
<dbReference type="AlphaFoldDB" id="N1PXT3"/>
<dbReference type="HOGENOM" id="CLU_005027_4_2_1"/>
<evidence type="ECO:0000259" key="4">
    <source>
        <dbReference type="SMART" id="SM00672"/>
    </source>
</evidence>
<reference evidence="5 6" key="2">
    <citation type="journal article" date="2012" name="PLoS Pathog.">
        <title>Diverse lifestyles and strategies of plant pathogenesis encoded in the genomes of eighteen Dothideomycetes fungi.</title>
        <authorList>
            <person name="Ohm R.A."/>
            <person name="Feau N."/>
            <person name="Henrissat B."/>
            <person name="Schoch C.L."/>
            <person name="Horwitz B.A."/>
            <person name="Barry K.W."/>
            <person name="Condon B.J."/>
            <person name="Copeland A.C."/>
            <person name="Dhillon B."/>
            <person name="Glaser F."/>
            <person name="Hesse C.N."/>
            <person name="Kosti I."/>
            <person name="LaButti K."/>
            <person name="Lindquist E.A."/>
            <person name="Lucas S."/>
            <person name="Salamov A.A."/>
            <person name="Bradshaw R.E."/>
            <person name="Ciuffetti L."/>
            <person name="Hamelin R.C."/>
            <person name="Kema G.H.J."/>
            <person name="Lawrence C."/>
            <person name="Scott J.A."/>
            <person name="Spatafora J.W."/>
            <person name="Turgeon B.G."/>
            <person name="de Wit P.J.G.M."/>
            <person name="Zhong S."/>
            <person name="Goodwin S.B."/>
            <person name="Grigoriev I.V."/>
        </authorList>
    </citation>
    <scope>NUCLEOTIDE SEQUENCE [LARGE SCALE GENOMIC DNA]</scope>
    <source>
        <strain evidence="6">NZE10 / CBS 128990</strain>
    </source>
</reference>
<dbReference type="GO" id="GO:0016740">
    <property type="term" value="F:transferase activity"/>
    <property type="evidence" value="ECO:0007669"/>
    <property type="project" value="UniProtKB-KW"/>
</dbReference>
<keyword evidence="3" id="KW-0732">Signal</keyword>
<dbReference type="InterPro" id="IPR006598">
    <property type="entry name" value="CAP10"/>
</dbReference>
<proteinExistence type="inferred from homology"/>
<evidence type="ECO:0000256" key="3">
    <source>
        <dbReference type="SAM" id="SignalP"/>
    </source>
</evidence>
<dbReference type="Pfam" id="PF05686">
    <property type="entry name" value="Glyco_transf_90"/>
    <property type="match status" value="1"/>
</dbReference>
<sequence>MLRYMKAYSAHSLVVLVALALYIAVQCQLGKSIRPTQDHPIVTLMRRAEESFLGLLSRQTTTLEAAKAAYRLRRHGEPPEGFDQWFTLALRSKAVIVEDFWDPIYQDLDSYTGTPALLLRSASDAVSNSPSLLISGFSVRAGNVSSTCQPDNKPCRQLEDMIRSVAEWLPDMNIPVNDNASPRVIVPSAERHGGHLDSSQSDLVHRALTSIDHKDMFTVPDADTAFWLKACSPDSPARQLHKNNGQSQPESPDPSLTMSFVSEIHSWQNVCQQPWLRKMHGALVRPLCLNVSQNLLPIFSSARIAGIETAILYPDAIFWAQDPDYYITSIIRNSTPWNYKSDRAFWRGSNTGGGHGPKDWQYFHRHRFVALTNASYLSNVESGQQQDWAGVEGPVTKQMMQLAADHLDTGFSALACRDDLFRTSNRPCSYLDAHFHPVPWVSLPTALSSYRYLFDIDGNSFSGRFHALLLSESVVLKATIFREWHDARLIPWLHFVPLANRFGTDLWHVLAFFLANEDEASYIARSARSWALRVLRREDMELYLLRLLLEWARLIGS</sequence>
<reference evidence="6" key="1">
    <citation type="journal article" date="2012" name="PLoS Genet.">
        <title>The genomes of the fungal plant pathogens Cladosporium fulvum and Dothistroma septosporum reveal adaptation to different hosts and lifestyles but also signatures of common ancestry.</title>
        <authorList>
            <person name="de Wit P.J.G.M."/>
            <person name="van der Burgt A."/>
            <person name="Oekmen B."/>
            <person name="Stergiopoulos I."/>
            <person name="Abd-Elsalam K.A."/>
            <person name="Aerts A.L."/>
            <person name="Bahkali A.H."/>
            <person name="Beenen H.G."/>
            <person name="Chettri P."/>
            <person name="Cox M.P."/>
            <person name="Datema E."/>
            <person name="de Vries R.P."/>
            <person name="Dhillon B."/>
            <person name="Ganley A.R."/>
            <person name="Griffiths S.A."/>
            <person name="Guo Y."/>
            <person name="Hamelin R.C."/>
            <person name="Henrissat B."/>
            <person name="Kabir M.S."/>
            <person name="Jashni M.K."/>
            <person name="Kema G."/>
            <person name="Klaubauf S."/>
            <person name="Lapidus A."/>
            <person name="Levasseur A."/>
            <person name="Lindquist E."/>
            <person name="Mehrabi R."/>
            <person name="Ohm R.A."/>
            <person name="Owen T.J."/>
            <person name="Salamov A."/>
            <person name="Schwelm A."/>
            <person name="Schijlen E."/>
            <person name="Sun H."/>
            <person name="van den Burg H.A."/>
            <person name="van Ham R.C.H.J."/>
            <person name="Zhang S."/>
            <person name="Goodwin S.B."/>
            <person name="Grigoriev I.V."/>
            <person name="Collemare J."/>
            <person name="Bradshaw R.E."/>
        </authorList>
    </citation>
    <scope>NUCLEOTIDE SEQUENCE [LARGE SCALE GENOMIC DNA]</scope>
    <source>
        <strain evidence="6">NZE10 / CBS 128990</strain>
    </source>
</reference>
<evidence type="ECO:0000256" key="2">
    <source>
        <dbReference type="ARBA" id="ARBA00022679"/>
    </source>
</evidence>
<dbReference type="SMART" id="SM00672">
    <property type="entry name" value="CAP10"/>
    <property type="match status" value="1"/>
</dbReference>
<keyword evidence="2 5" id="KW-0808">Transferase</keyword>
<dbReference type="OrthoDB" id="541052at2759"/>
<protein>
    <submittedName>
        <fullName evidence="5">Glycosyltransferase family 90 protein</fullName>
    </submittedName>
</protein>
<dbReference type="Proteomes" id="UP000016933">
    <property type="component" value="Unassembled WGS sequence"/>
</dbReference>
<dbReference type="OMA" id="LFAWRHF"/>
<dbReference type="InterPro" id="IPR051091">
    <property type="entry name" value="O-Glucosyltr/Glycosyltrsf_90"/>
</dbReference>
<evidence type="ECO:0000313" key="5">
    <source>
        <dbReference type="EMBL" id="EME47024.1"/>
    </source>
</evidence>
<evidence type="ECO:0000256" key="1">
    <source>
        <dbReference type="ARBA" id="ARBA00010118"/>
    </source>
</evidence>
<comment type="similarity">
    <text evidence="1">Belongs to the glycosyltransferase 90 family.</text>
</comment>
<dbReference type="PANTHER" id="PTHR12203:SF35">
    <property type="entry name" value="PROTEIN O-GLUCOSYLTRANSFERASE 1"/>
    <property type="match status" value="1"/>
</dbReference>
<keyword evidence="6" id="KW-1185">Reference proteome</keyword>
<dbReference type="EMBL" id="KB446536">
    <property type="protein sequence ID" value="EME47024.1"/>
    <property type="molecule type" value="Genomic_DNA"/>
</dbReference>
<organism evidence="5 6">
    <name type="scientific">Dothistroma septosporum (strain NZE10 / CBS 128990)</name>
    <name type="common">Red band needle blight fungus</name>
    <name type="synonym">Mycosphaerella pini</name>
    <dbReference type="NCBI Taxonomy" id="675120"/>
    <lineage>
        <taxon>Eukaryota</taxon>
        <taxon>Fungi</taxon>
        <taxon>Dikarya</taxon>
        <taxon>Ascomycota</taxon>
        <taxon>Pezizomycotina</taxon>
        <taxon>Dothideomycetes</taxon>
        <taxon>Dothideomycetidae</taxon>
        <taxon>Mycosphaerellales</taxon>
        <taxon>Mycosphaerellaceae</taxon>
        <taxon>Dothistroma</taxon>
    </lineage>
</organism>
<gene>
    <name evidence="5" type="ORF">DOTSEDRAFT_77466</name>
</gene>
<accession>N1PXT3</accession>
<dbReference type="PANTHER" id="PTHR12203">
    <property type="entry name" value="KDEL LYS-ASP-GLU-LEU CONTAINING - RELATED"/>
    <property type="match status" value="1"/>
</dbReference>
<dbReference type="eggNOG" id="KOG2458">
    <property type="taxonomic scope" value="Eukaryota"/>
</dbReference>
<feature type="signal peptide" evidence="3">
    <location>
        <begin position="1"/>
        <end position="27"/>
    </location>
</feature>
<feature type="domain" description="Glycosyl transferase CAP10" evidence="4">
    <location>
        <begin position="250"/>
        <end position="551"/>
    </location>
</feature>
<name>N1PXT3_DOTSN</name>
<feature type="chain" id="PRO_5004110294" evidence="3">
    <location>
        <begin position="28"/>
        <end position="557"/>
    </location>
</feature>